<gene>
    <name evidence="1" type="ORF">HAX54_015981</name>
</gene>
<dbReference type="SUPFAM" id="SSF53335">
    <property type="entry name" value="S-adenosyl-L-methionine-dependent methyltransferases"/>
    <property type="match status" value="1"/>
</dbReference>
<keyword evidence="2" id="KW-1185">Reference proteome</keyword>
<proteinExistence type="predicted"/>
<accession>A0ABS8UJW3</accession>
<evidence type="ECO:0000313" key="2">
    <source>
        <dbReference type="Proteomes" id="UP000823775"/>
    </source>
</evidence>
<evidence type="ECO:0000313" key="1">
    <source>
        <dbReference type="EMBL" id="MCD9558576.1"/>
    </source>
</evidence>
<dbReference type="EMBL" id="JACEIK010002028">
    <property type="protein sequence ID" value="MCD9558576.1"/>
    <property type="molecule type" value="Genomic_DNA"/>
</dbReference>
<dbReference type="Proteomes" id="UP000823775">
    <property type="component" value="Unassembled WGS sequence"/>
</dbReference>
<evidence type="ECO:0008006" key="3">
    <source>
        <dbReference type="Google" id="ProtNLM"/>
    </source>
</evidence>
<dbReference type="InterPro" id="IPR029063">
    <property type="entry name" value="SAM-dependent_MTases_sf"/>
</dbReference>
<organism evidence="1 2">
    <name type="scientific">Datura stramonium</name>
    <name type="common">Jimsonweed</name>
    <name type="synonym">Common thornapple</name>
    <dbReference type="NCBI Taxonomy" id="4076"/>
    <lineage>
        <taxon>Eukaryota</taxon>
        <taxon>Viridiplantae</taxon>
        <taxon>Streptophyta</taxon>
        <taxon>Embryophyta</taxon>
        <taxon>Tracheophyta</taxon>
        <taxon>Spermatophyta</taxon>
        <taxon>Magnoliopsida</taxon>
        <taxon>eudicotyledons</taxon>
        <taxon>Gunneridae</taxon>
        <taxon>Pentapetalae</taxon>
        <taxon>asterids</taxon>
        <taxon>lamiids</taxon>
        <taxon>Solanales</taxon>
        <taxon>Solanaceae</taxon>
        <taxon>Solanoideae</taxon>
        <taxon>Datureae</taxon>
        <taxon>Datura</taxon>
    </lineage>
</organism>
<name>A0ABS8UJW3_DATST</name>
<sequence>MSLVFQVHVTDGLKYVKDAARAVTDGYENDLSDARVPSSNGNSIPFNAPLESTEKIDMLIVDVDSSDSSSGLSCPAADFVEESFLMAAKDSLSDQGLFVINLVSRSQAIKNSIYSKLKSVFPHLFHLQLDEDVNEVIFALKTETWTVEDKSHEASQRLARLLNLENSSRGENIMEASNKIKRLR</sequence>
<dbReference type="Gene3D" id="3.40.50.150">
    <property type="entry name" value="Vaccinia Virus protein VP39"/>
    <property type="match status" value="1"/>
</dbReference>
<protein>
    <recommendedName>
        <fullName evidence="3">Methyltransferase-like protein 13</fullName>
    </recommendedName>
</protein>
<reference evidence="1 2" key="1">
    <citation type="journal article" date="2021" name="BMC Genomics">
        <title>Datura genome reveals duplications of psychoactive alkaloid biosynthetic genes and high mutation rate following tissue culture.</title>
        <authorList>
            <person name="Rajewski A."/>
            <person name="Carter-House D."/>
            <person name="Stajich J."/>
            <person name="Litt A."/>
        </authorList>
    </citation>
    <scope>NUCLEOTIDE SEQUENCE [LARGE SCALE GENOMIC DNA]</scope>
    <source>
        <strain evidence="1">AR-01</strain>
    </source>
</reference>
<comment type="caution">
    <text evidence="1">The sequence shown here is derived from an EMBL/GenBank/DDBJ whole genome shotgun (WGS) entry which is preliminary data.</text>
</comment>